<dbReference type="Proteomes" id="UP000001422">
    <property type="component" value="Chromosome"/>
</dbReference>
<feature type="signal peptide" evidence="1">
    <location>
        <begin position="1"/>
        <end position="20"/>
    </location>
</feature>
<dbReference type="STRING" id="84588.SYNW0885"/>
<feature type="chain" id="PRO_5004292044" evidence="1">
    <location>
        <begin position="21"/>
        <end position="83"/>
    </location>
</feature>
<dbReference type="AlphaFoldDB" id="Q7U7U5"/>
<keyword evidence="1" id="KW-0732">Signal</keyword>
<accession>Q7U7U5</accession>
<sequence length="83" mass="8762">MLKALLTASLVLASATPALAQKEIPKAEGHDECPLGYVNTFGTTCVSPIYYEVAPTNGEACQSGWMNIGMGYCKKKKGPLGIL</sequence>
<dbReference type="KEGG" id="syw:SYNW0885"/>
<evidence type="ECO:0000256" key="1">
    <source>
        <dbReference type="SAM" id="SignalP"/>
    </source>
</evidence>
<dbReference type="HOGENOM" id="CLU_183121_0_0_3"/>
<gene>
    <name evidence="2" type="ordered locus">SYNW0885</name>
</gene>
<dbReference type="EMBL" id="BX569691">
    <property type="protein sequence ID" value="CAE07400.1"/>
    <property type="molecule type" value="Genomic_DNA"/>
</dbReference>
<evidence type="ECO:0000313" key="3">
    <source>
        <dbReference type="Proteomes" id="UP000001422"/>
    </source>
</evidence>
<name>Q7U7U5_PARMW</name>
<dbReference type="eggNOG" id="ENOG50342IM">
    <property type="taxonomic scope" value="Bacteria"/>
</dbReference>
<organism evidence="2 3">
    <name type="scientific">Parasynechococcus marenigrum (strain WH8102)</name>
    <dbReference type="NCBI Taxonomy" id="84588"/>
    <lineage>
        <taxon>Bacteria</taxon>
        <taxon>Bacillati</taxon>
        <taxon>Cyanobacteriota</taxon>
        <taxon>Cyanophyceae</taxon>
        <taxon>Synechococcales</taxon>
        <taxon>Prochlorococcaceae</taxon>
        <taxon>Parasynechococcus</taxon>
        <taxon>Parasynechococcus marenigrum</taxon>
    </lineage>
</organism>
<dbReference type="RefSeq" id="WP_011127750.1">
    <property type="nucleotide sequence ID" value="NC_005070.1"/>
</dbReference>
<keyword evidence="3" id="KW-1185">Reference proteome</keyword>
<evidence type="ECO:0000313" key="2">
    <source>
        <dbReference type="EMBL" id="CAE07400.1"/>
    </source>
</evidence>
<proteinExistence type="predicted"/>
<protein>
    <submittedName>
        <fullName evidence="2">Uncharacterized protein</fullName>
    </submittedName>
</protein>
<reference evidence="2 3" key="1">
    <citation type="journal article" date="2003" name="Nature">
        <title>The genome of a motile marine Synechococcus.</title>
        <authorList>
            <person name="Palenik B."/>
            <person name="Brahamsha B."/>
            <person name="Larimer F."/>
            <person name="Land M."/>
            <person name="Hauser L."/>
            <person name="Chain P."/>
            <person name="Lamerdin J."/>
            <person name="Regala W."/>
            <person name="Allen E.A."/>
            <person name="McCarren J."/>
            <person name="Paulsen I."/>
            <person name="Dufresne A."/>
            <person name="Partensky F."/>
            <person name="Webb E."/>
            <person name="Waterbury J."/>
        </authorList>
    </citation>
    <scope>NUCLEOTIDE SEQUENCE [LARGE SCALE GENOMIC DNA]</scope>
    <source>
        <strain evidence="2 3">WH8102</strain>
    </source>
</reference>